<dbReference type="Gene3D" id="6.10.340.10">
    <property type="match status" value="1"/>
</dbReference>
<dbReference type="InterPro" id="IPR042461">
    <property type="entry name" value="LapD_MoxY_peri_C"/>
</dbReference>
<dbReference type="SMART" id="SM00304">
    <property type="entry name" value="HAMP"/>
    <property type="match status" value="1"/>
</dbReference>
<dbReference type="AlphaFoldDB" id="A0A420E5U6"/>
<feature type="transmembrane region" description="Helical" evidence="1">
    <location>
        <begin position="146"/>
        <end position="169"/>
    </location>
</feature>
<dbReference type="PANTHER" id="PTHR33121:SF79">
    <property type="entry name" value="CYCLIC DI-GMP PHOSPHODIESTERASE PDED-RELATED"/>
    <property type="match status" value="1"/>
</dbReference>
<dbReference type="InterPro" id="IPR035919">
    <property type="entry name" value="EAL_sf"/>
</dbReference>
<keyword evidence="1" id="KW-1133">Transmembrane helix</keyword>
<keyword evidence="1" id="KW-0812">Transmembrane</keyword>
<feature type="domain" description="EAL" evidence="2">
    <location>
        <begin position="405"/>
        <end position="653"/>
    </location>
</feature>
<accession>A0A420E5U6</accession>
<dbReference type="Proteomes" id="UP000286482">
    <property type="component" value="Unassembled WGS sequence"/>
</dbReference>
<dbReference type="Pfam" id="PF16448">
    <property type="entry name" value="LapD_MoxY_N"/>
    <property type="match status" value="1"/>
</dbReference>
<dbReference type="SMART" id="SM00267">
    <property type="entry name" value="GGDEF"/>
    <property type="match status" value="1"/>
</dbReference>
<keyword evidence="6" id="KW-1185">Reference proteome</keyword>
<dbReference type="InterPro" id="IPR003660">
    <property type="entry name" value="HAMP_dom"/>
</dbReference>
<dbReference type="OrthoDB" id="5894408at2"/>
<comment type="caution">
    <text evidence="5">The sequence shown here is derived from an EMBL/GenBank/DDBJ whole genome shotgun (WGS) entry which is preliminary data.</text>
</comment>
<dbReference type="CDD" id="cd01948">
    <property type="entry name" value="EAL"/>
    <property type="match status" value="1"/>
</dbReference>
<dbReference type="PROSITE" id="PS50885">
    <property type="entry name" value="HAMP"/>
    <property type="match status" value="1"/>
</dbReference>
<dbReference type="GO" id="GO:0007165">
    <property type="term" value="P:signal transduction"/>
    <property type="evidence" value="ECO:0007669"/>
    <property type="project" value="InterPro"/>
</dbReference>
<dbReference type="Pfam" id="PF00563">
    <property type="entry name" value="EAL"/>
    <property type="match status" value="1"/>
</dbReference>
<dbReference type="SUPFAM" id="SSF55073">
    <property type="entry name" value="Nucleotide cyclase"/>
    <property type="match status" value="1"/>
</dbReference>
<evidence type="ECO:0000313" key="6">
    <source>
        <dbReference type="Proteomes" id="UP000286482"/>
    </source>
</evidence>
<evidence type="ECO:0000259" key="4">
    <source>
        <dbReference type="PROSITE" id="PS50887"/>
    </source>
</evidence>
<dbReference type="InterPro" id="IPR000160">
    <property type="entry name" value="GGDEF_dom"/>
</dbReference>
<evidence type="ECO:0000259" key="3">
    <source>
        <dbReference type="PROSITE" id="PS50885"/>
    </source>
</evidence>
<dbReference type="Gene3D" id="6.20.270.20">
    <property type="entry name" value="LapD/MoxY periplasmic domain"/>
    <property type="match status" value="1"/>
</dbReference>
<dbReference type="PROSITE" id="PS50887">
    <property type="entry name" value="GGDEF"/>
    <property type="match status" value="1"/>
</dbReference>
<evidence type="ECO:0000313" key="5">
    <source>
        <dbReference type="EMBL" id="RKF12820.1"/>
    </source>
</evidence>
<name>A0A420E5U6_9ALTE</name>
<evidence type="ECO:0000259" key="2">
    <source>
        <dbReference type="PROSITE" id="PS50883"/>
    </source>
</evidence>
<dbReference type="EMBL" id="RAQO01000013">
    <property type="protein sequence ID" value="RKF12820.1"/>
    <property type="molecule type" value="Genomic_DNA"/>
</dbReference>
<sequence>MTLHRQLLITILFIYALLLFGVFSLELRNTYDYLTLQLASDVDNTGTSLGLSLTPYIESQDMVGAETVVNAMFDGGFYEKIEVEIYQDPPVSIHRKNISGAQGVPLWFETLLPLPELESKQVLTSGWMQMAQVTVVGHRGLAYQKLWQLVIDLASIFIIGYLITVLLLMRALRYLLGPLDAIRKQAIAISRREYQQALAKPKTKELIDVVDAMNVMAESIERQFNEQLLETEQLRRSAYLDAVSGLSNRKHFMQQAEVQIDEFGHGSLILIKIPVLTDIYQQFGFDYRDNSIKKLADALIENVAFESESLLARISSDEFVLLLPLLHGEELKTYLGKLIPKLKDILSIDTTVQTQSLVIGCCEFEPKAQLKVGELLNVADSALQRAVQNSQPYATEALQAQSKGRLEWKAIIEQAIKNDDIEFSQQMVSYYPNATIRRSSSETLHYELFSQIRIEGELVKAASFISALEQFGLGADFDKAVLRILAKRLESKPGSESLAVNLSLSALRDPKFIQWLAVFAPQHRSFMARLCFDIPEQYFVSDDFDSLLKVLRRNNIRFGIDQFARNLQQLRYLKKVQPDYVKIDFSYAHNAIESEQQAMVLNGLCRAVHAIDVVAIAQRIEDDNKVKALQNLALDAYQGYVDPETPLLFEMKS</sequence>
<dbReference type="InterPro" id="IPR001633">
    <property type="entry name" value="EAL_dom"/>
</dbReference>
<dbReference type="Gene3D" id="3.30.70.270">
    <property type="match status" value="1"/>
</dbReference>
<gene>
    <name evidence="5" type="ORF">DBZ36_20375</name>
</gene>
<keyword evidence="1" id="KW-0472">Membrane</keyword>
<dbReference type="RefSeq" id="WP_120356827.1">
    <property type="nucleotide sequence ID" value="NZ_RAQO01000013.1"/>
</dbReference>
<dbReference type="InterPro" id="IPR029787">
    <property type="entry name" value="Nucleotide_cyclase"/>
</dbReference>
<feature type="domain" description="GGDEF" evidence="4">
    <location>
        <begin position="264"/>
        <end position="403"/>
    </location>
</feature>
<dbReference type="SUPFAM" id="SSF141868">
    <property type="entry name" value="EAL domain-like"/>
    <property type="match status" value="1"/>
</dbReference>
<feature type="domain" description="HAMP" evidence="3">
    <location>
        <begin position="173"/>
        <end position="225"/>
    </location>
</feature>
<reference evidence="5 6" key="1">
    <citation type="submission" date="2018-09" db="EMBL/GenBank/DDBJ databases">
        <authorList>
            <person name="Wang Z."/>
        </authorList>
    </citation>
    <scope>NUCLEOTIDE SEQUENCE [LARGE SCALE GENOMIC DNA]</scope>
    <source>
        <strain evidence="5 6">ALS 81</strain>
    </source>
</reference>
<dbReference type="Gene3D" id="3.30.110.200">
    <property type="match status" value="1"/>
</dbReference>
<dbReference type="PANTHER" id="PTHR33121">
    <property type="entry name" value="CYCLIC DI-GMP PHOSPHODIESTERASE PDEF"/>
    <property type="match status" value="1"/>
</dbReference>
<evidence type="ECO:0000256" key="1">
    <source>
        <dbReference type="SAM" id="Phobius"/>
    </source>
</evidence>
<organism evidence="5 6">
    <name type="scientific">Alginatibacterium sediminis</name>
    <dbReference type="NCBI Taxonomy" id="2164068"/>
    <lineage>
        <taxon>Bacteria</taxon>
        <taxon>Pseudomonadati</taxon>
        <taxon>Pseudomonadota</taxon>
        <taxon>Gammaproteobacteria</taxon>
        <taxon>Alteromonadales</taxon>
        <taxon>Alteromonadaceae</taxon>
        <taxon>Alginatibacterium</taxon>
    </lineage>
</organism>
<dbReference type="InterPro" id="IPR050706">
    <property type="entry name" value="Cyclic-di-GMP_PDE-like"/>
</dbReference>
<dbReference type="InterPro" id="IPR032244">
    <property type="entry name" value="LapD_MoxY_N"/>
</dbReference>
<dbReference type="Gene3D" id="3.20.20.450">
    <property type="entry name" value="EAL domain"/>
    <property type="match status" value="1"/>
</dbReference>
<dbReference type="SMART" id="SM00052">
    <property type="entry name" value="EAL"/>
    <property type="match status" value="1"/>
</dbReference>
<protein>
    <submittedName>
        <fullName evidence="5">EAL domain-containing protein</fullName>
    </submittedName>
</protein>
<dbReference type="InterPro" id="IPR043128">
    <property type="entry name" value="Rev_trsase/Diguanyl_cyclase"/>
</dbReference>
<proteinExistence type="predicted"/>
<dbReference type="GO" id="GO:0071111">
    <property type="term" value="F:cyclic-guanylate-specific phosphodiesterase activity"/>
    <property type="evidence" value="ECO:0007669"/>
    <property type="project" value="InterPro"/>
</dbReference>
<feature type="transmembrane region" description="Helical" evidence="1">
    <location>
        <begin position="7"/>
        <end position="25"/>
    </location>
</feature>
<dbReference type="Pfam" id="PF00990">
    <property type="entry name" value="GGDEF"/>
    <property type="match status" value="1"/>
</dbReference>
<dbReference type="PROSITE" id="PS50883">
    <property type="entry name" value="EAL"/>
    <property type="match status" value="1"/>
</dbReference>
<dbReference type="GO" id="GO:0016020">
    <property type="term" value="C:membrane"/>
    <property type="evidence" value="ECO:0007669"/>
    <property type="project" value="InterPro"/>
</dbReference>